<feature type="compositionally biased region" description="Pro residues" evidence="1">
    <location>
        <begin position="62"/>
        <end position="73"/>
    </location>
</feature>
<reference evidence="2" key="1">
    <citation type="submission" date="2023-03" db="EMBL/GenBank/DDBJ databases">
        <title>Massive genome expansion in bonnet fungi (Mycena s.s.) driven by repeated elements and novel gene families across ecological guilds.</title>
        <authorList>
            <consortium name="Lawrence Berkeley National Laboratory"/>
            <person name="Harder C.B."/>
            <person name="Miyauchi S."/>
            <person name="Viragh M."/>
            <person name="Kuo A."/>
            <person name="Thoen E."/>
            <person name="Andreopoulos B."/>
            <person name="Lu D."/>
            <person name="Skrede I."/>
            <person name="Drula E."/>
            <person name="Henrissat B."/>
            <person name="Morin E."/>
            <person name="Kohler A."/>
            <person name="Barry K."/>
            <person name="LaButti K."/>
            <person name="Morin E."/>
            <person name="Salamov A."/>
            <person name="Lipzen A."/>
            <person name="Mereny Z."/>
            <person name="Hegedus B."/>
            <person name="Baldrian P."/>
            <person name="Stursova M."/>
            <person name="Weitz H."/>
            <person name="Taylor A."/>
            <person name="Grigoriev I.V."/>
            <person name="Nagy L.G."/>
            <person name="Martin F."/>
            <person name="Kauserud H."/>
        </authorList>
    </citation>
    <scope>NUCLEOTIDE SEQUENCE</scope>
    <source>
        <strain evidence="2">9144</strain>
    </source>
</reference>
<feature type="compositionally biased region" description="Basic residues" evidence="1">
    <location>
        <begin position="449"/>
        <end position="458"/>
    </location>
</feature>
<evidence type="ECO:0000256" key="1">
    <source>
        <dbReference type="SAM" id="MobiDB-lite"/>
    </source>
</evidence>
<proteinExistence type="predicted"/>
<dbReference type="AlphaFoldDB" id="A0AAD6YMV3"/>
<feature type="compositionally biased region" description="Polar residues" evidence="1">
    <location>
        <begin position="409"/>
        <end position="422"/>
    </location>
</feature>
<dbReference type="Proteomes" id="UP001219525">
    <property type="component" value="Unassembled WGS sequence"/>
</dbReference>
<feature type="region of interest" description="Disordered" evidence="1">
    <location>
        <begin position="511"/>
        <end position="536"/>
    </location>
</feature>
<feature type="compositionally biased region" description="Polar residues" evidence="1">
    <location>
        <begin position="439"/>
        <end position="448"/>
    </location>
</feature>
<feature type="region of interest" description="Disordered" evidence="1">
    <location>
        <begin position="44"/>
        <end position="93"/>
    </location>
</feature>
<comment type="caution">
    <text evidence="2">The sequence shown here is derived from an EMBL/GenBank/DDBJ whole genome shotgun (WGS) entry which is preliminary data.</text>
</comment>
<name>A0AAD6YMV3_9AGAR</name>
<evidence type="ECO:0000313" key="3">
    <source>
        <dbReference type="Proteomes" id="UP001219525"/>
    </source>
</evidence>
<sequence>MAFRRPHSSESRSISVSSAISAGRESFIDFDLFSPANQEFPDDLVNGAFAAASPSPSSSSFPRPPKPPVPTTPKPDFSHLHTGSVRRSPPVAPPPSVPIRAMQPNAMPPTTNFLNSTERTQLIKKSRKLAQVFGQTPASADIAADPSFLDISPAGTVKSYHRPAVSINMVGQTPASARPLAPWPAPDKTIYMTVHGRRHSTPTSPITDAISDDGFLSTDLASDAPPSPRSFMDLSISNDDVAPDDSISVADTASLLSVTVPRRRRPLIAPSLSSTSLSESFSLEEQADEERRRRRDKLAKLHRFLGSRVPTNLVLGPGFADVPLPPPVVALDGTLAPGTADTGTDTVRARTWVKRRRSSSAAVLSMWSDDLDRLKENLGEKEKAIIVRRAQKMEKVFGVAPPQGLYSAHHNTSPTIPGTSSGAHRAPGSPAHTPPASPVQRNPNQTPYKRSKGAGRRPRTGDSGEFLIAGAEPSAGSFVYTHYEHSLNSLHDIIDRNDHESLVELHHYLNDADADADPPPPSPPATATLSSKVERRRSLPTLLPRASMSSLMSVSTVASGASDMTVTTPNAAATEFQTRRRRAAKLTQFFGVDYHELIDEVLESIEAGLNAERRRGSLNPAEAESLLQKLRTLKTKRT</sequence>
<feature type="region of interest" description="Disordered" evidence="1">
    <location>
        <begin position="404"/>
        <end position="467"/>
    </location>
</feature>
<gene>
    <name evidence="2" type="ORF">GGX14DRAFT_351137</name>
</gene>
<organism evidence="2 3">
    <name type="scientific">Mycena pura</name>
    <dbReference type="NCBI Taxonomy" id="153505"/>
    <lineage>
        <taxon>Eukaryota</taxon>
        <taxon>Fungi</taxon>
        <taxon>Dikarya</taxon>
        <taxon>Basidiomycota</taxon>
        <taxon>Agaricomycotina</taxon>
        <taxon>Agaricomycetes</taxon>
        <taxon>Agaricomycetidae</taxon>
        <taxon>Agaricales</taxon>
        <taxon>Marasmiineae</taxon>
        <taxon>Mycenaceae</taxon>
        <taxon>Mycena</taxon>
    </lineage>
</organism>
<accession>A0AAD6YMV3</accession>
<protein>
    <submittedName>
        <fullName evidence="2">Uncharacterized protein</fullName>
    </submittedName>
</protein>
<evidence type="ECO:0000313" key="2">
    <source>
        <dbReference type="EMBL" id="KAJ7224176.1"/>
    </source>
</evidence>
<dbReference type="EMBL" id="JARJCW010000005">
    <property type="protein sequence ID" value="KAJ7224176.1"/>
    <property type="molecule type" value="Genomic_DNA"/>
</dbReference>
<keyword evidence="3" id="KW-1185">Reference proteome</keyword>